<dbReference type="NCBIfam" id="NF040603">
    <property type="entry name" value="choice_anch_P"/>
    <property type="match status" value="1"/>
</dbReference>
<gene>
    <name evidence="2" type="ORF">E6H04_12930</name>
</gene>
<sequence>MRYTVVQRWILAGLCALSVGLLGWTPPARAQIDPGAIIGTVTGVTTTLTGTTTTLEGTGLLAAGTSDALQASAIADQIPSVLTGEALHATTIGYPDQIDSEASLADLALSVGVNTIGADLVIAQASAAQGAAGTGIAEIDNLSINGVPILVTGDPNQTISIPGGTVVLYEQQILSDGTIVVNALHATIAGVTDVMVGSAMAGPSGGQASAVQASY</sequence>
<feature type="signal peptide" evidence="1">
    <location>
        <begin position="1"/>
        <end position="30"/>
    </location>
</feature>
<organism evidence="2 3">
    <name type="scientific">Candidatus Segetimicrobium genomatis</name>
    <dbReference type="NCBI Taxonomy" id="2569760"/>
    <lineage>
        <taxon>Bacteria</taxon>
        <taxon>Bacillati</taxon>
        <taxon>Candidatus Sysuimicrobiota</taxon>
        <taxon>Candidatus Sysuimicrobiia</taxon>
        <taxon>Candidatus Sysuimicrobiales</taxon>
        <taxon>Candidatus Segetimicrobiaceae</taxon>
        <taxon>Candidatus Segetimicrobium</taxon>
    </lineage>
</organism>
<evidence type="ECO:0000256" key="1">
    <source>
        <dbReference type="SAM" id="SignalP"/>
    </source>
</evidence>
<dbReference type="Proteomes" id="UP000320048">
    <property type="component" value="Unassembled WGS sequence"/>
</dbReference>
<protein>
    <recommendedName>
        <fullName evidence="4">DUF5666 domain-containing protein</fullName>
    </recommendedName>
</protein>
<evidence type="ECO:0000313" key="2">
    <source>
        <dbReference type="EMBL" id="TMI78147.1"/>
    </source>
</evidence>
<proteinExistence type="predicted"/>
<evidence type="ECO:0008006" key="4">
    <source>
        <dbReference type="Google" id="ProtNLM"/>
    </source>
</evidence>
<dbReference type="AlphaFoldDB" id="A0A537J3R4"/>
<keyword evidence="1" id="KW-0732">Signal</keyword>
<dbReference type="EMBL" id="VBAO01000399">
    <property type="protein sequence ID" value="TMI78147.1"/>
    <property type="molecule type" value="Genomic_DNA"/>
</dbReference>
<evidence type="ECO:0000313" key="3">
    <source>
        <dbReference type="Proteomes" id="UP000320048"/>
    </source>
</evidence>
<feature type="chain" id="PRO_5021914877" description="DUF5666 domain-containing protein" evidence="1">
    <location>
        <begin position="31"/>
        <end position="215"/>
    </location>
</feature>
<reference evidence="2 3" key="1">
    <citation type="journal article" date="2019" name="Nat. Microbiol.">
        <title>Mediterranean grassland soil C-N compound turnover is dependent on rainfall and depth, and is mediated by genomically divergent microorganisms.</title>
        <authorList>
            <person name="Diamond S."/>
            <person name="Andeer P.F."/>
            <person name="Li Z."/>
            <person name="Crits-Christoph A."/>
            <person name="Burstein D."/>
            <person name="Anantharaman K."/>
            <person name="Lane K.R."/>
            <person name="Thomas B.C."/>
            <person name="Pan C."/>
            <person name="Northen T.R."/>
            <person name="Banfield J.F."/>
        </authorList>
    </citation>
    <scope>NUCLEOTIDE SEQUENCE [LARGE SCALE GENOMIC DNA]</scope>
    <source>
        <strain evidence="2">NP_7</strain>
    </source>
</reference>
<name>A0A537J3R4_9BACT</name>
<accession>A0A537J3R4</accession>
<comment type="caution">
    <text evidence="2">The sequence shown here is derived from an EMBL/GenBank/DDBJ whole genome shotgun (WGS) entry which is preliminary data.</text>
</comment>